<dbReference type="CDD" id="cd06580">
    <property type="entry name" value="TM_PBP1_transp_TpRbsC_like"/>
    <property type="match status" value="1"/>
</dbReference>
<feature type="transmembrane region" description="Helical" evidence="6">
    <location>
        <begin position="63"/>
        <end position="85"/>
    </location>
</feature>
<dbReference type="GO" id="GO:0022857">
    <property type="term" value="F:transmembrane transporter activity"/>
    <property type="evidence" value="ECO:0007669"/>
    <property type="project" value="InterPro"/>
</dbReference>
<feature type="transmembrane region" description="Helical" evidence="6">
    <location>
        <begin position="6"/>
        <end position="29"/>
    </location>
</feature>
<dbReference type="InterPro" id="IPR001851">
    <property type="entry name" value="ABC_transp_permease"/>
</dbReference>
<evidence type="ECO:0000256" key="2">
    <source>
        <dbReference type="ARBA" id="ARBA00022475"/>
    </source>
</evidence>
<evidence type="ECO:0000256" key="1">
    <source>
        <dbReference type="ARBA" id="ARBA00004651"/>
    </source>
</evidence>
<keyword evidence="4 6" id="KW-1133">Transmembrane helix</keyword>
<accession>A0A510JIU5</accession>
<proteinExistence type="predicted"/>
<dbReference type="PANTHER" id="PTHR43370">
    <property type="entry name" value="SUGAR ABC TRANSPORTER INTEGRAL MEMBRANE PROTEIN-RELATED"/>
    <property type="match status" value="1"/>
</dbReference>
<keyword evidence="2" id="KW-1003">Cell membrane</keyword>
<comment type="subcellular location">
    <subcellularLocation>
        <location evidence="1">Cell membrane</location>
        <topology evidence="1">Multi-pass membrane protein</topology>
    </subcellularLocation>
</comment>
<protein>
    <submittedName>
        <fullName evidence="7">Inner-membrane translocator</fullName>
    </submittedName>
</protein>
<evidence type="ECO:0000256" key="3">
    <source>
        <dbReference type="ARBA" id="ARBA00022692"/>
    </source>
</evidence>
<dbReference type="PANTHER" id="PTHR43370:SF1">
    <property type="entry name" value="GUANOSINE ABC TRANSPORTER PERMEASE PROTEIN NUPQ"/>
    <property type="match status" value="1"/>
</dbReference>
<keyword evidence="3 6" id="KW-0812">Transmembrane</keyword>
<feature type="transmembrane region" description="Helical" evidence="6">
    <location>
        <begin position="36"/>
        <end position="57"/>
    </location>
</feature>
<feature type="transmembrane region" description="Helical" evidence="6">
    <location>
        <begin position="212"/>
        <end position="236"/>
    </location>
</feature>
<evidence type="ECO:0000313" key="7">
    <source>
        <dbReference type="EMBL" id="BBM39238.1"/>
    </source>
</evidence>
<sequence>MNILQQIFNLLQQTIIIAPPILITAVGACISERSGIVNIGLEGIMLSSAFATAVANITTGNPYLGIIFGIIVGILISLIHAVISINLRGNQIISGVAINLFAAAITSYLIKTIFKTAGSTPLAKSLANRPLMIILIYAVAIAMYFFLYKTVLGLRIRSVGEHPLAADTVGISVYKTRYIAVLISGALAGLGGAYLTAVLLPSFSNNMSAGRGYIALAAMIFGKWNPIGAILASLLFAFGQAFADVSKTIGLPISQQFLTMIPYVLTLLALVGFVGKSKAPKASGLPYEK</sequence>
<dbReference type="OrthoDB" id="9792579at2"/>
<evidence type="ECO:0000256" key="6">
    <source>
        <dbReference type="SAM" id="Phobius"/>
    </source>
</evidence>
<feature type="transmembrane region" description="Helical" evidence="6">
    <location>
        <begin position="92"/>
        <end position="110"/>
    </location>
</feature>
<feature type="transmembrane region" description="Helical" evidence="6">
    <location>
        <begin position="257"/>
        <end position="275"/>
    </location>
</feature>
<feature type="transmembrane region" description="Helical" evidence="6">
    <location>
        <begin position="130"/>
        <end position="148"/>
    </location>
</feature>
<evidence type="ECO:0000256" key="5">
    <source>
        <dbReference type="ARBA" id="ARBA00023136"/>
    </source>
</evidence>
<keyword evidence="8" id="KW-1185">Reference proteome</keyword>
<dbReference type="Pfam" id="PF02653">
    <property type="entry name" value="BPD_transp_2"/>
    <property type="match status" value="1"/>
</dbReference>
<feature type="transmembrane region" description="Helical" evidence="6">
    <location>
        <begin position="178"/>
        <end position="200"/>
    </location>
</feature>
<dbReference type="KEGG" id="lhf:JCM16775_1949"/>
<evidence type="ECO:0000313" key="8">
    <source>
        <dbReference type="Proteomes" id="UP000321892"/>
    </source>
</evidence>
<dbReference type="Proteomes" id="UP000321892">
    <property type="component" value="Chromosome"/>
</dbReference>
<dbReference type="EMBL" id="AP019823">
    <property type="protein sequence ID" value="BBM39238.1"/>
    <property type="molecule type" value="Genomic_DNA"/>
</dbReference>
<gene>
    <name evidence="7" type="ORF">JCM16775_1949</name>
</gene>
<evidence type="ECO:0000256" key="4">
    <source>
        <dbReference type="ARBA" id="ARBA00022989"/>
    </source>
</evidence>
<dbReference type="AlphaFoldDB" id="A0A510JIU5"/>
<reference evidence="7 8" key="1">
    <citation type="submission" date="2019-07" db="EMBL/GenBank/DDBJ databases">
        <title>Complete Genome Sequence of Leptotrichia hofstadii Strain JCM16775.</title>
        <authorList>
            <person name="Watanabe S."/>
            <person name="Cui L."/>
        </authorList>
    </citation>
    <scope>NUCLEOTIDE SEQUENCE [LARGE SCALE GENOMIC DNA]</scope>
    <source>
        <strain evidence="7 8">JCM16775</strain>
    </source>
</reference>
<name>A0A510JIU5_9FUSO</name>
<organism evidence="7 8">
    <name type="scientific">Leptotrichia hofstadii</name>
    <dbReference type="NCBI Taxonomy" id="157688"/>
    <lineage>
        <taxon>Bacteria</taxon>
        <taxon>Fusobacteriati</taxon>
        <taxon>Fusobacteriota</taxon>
        <taxon>Fusobacteriia</taxon>
        <taxon>Fusobacteriales</taxon>
        <taxon>Leptotrichiaceae</taxon>
        <taxon>Leptotrichia</taxon>
    </lineage>
</organism>
<dbReference type="GO" id="GO:0005886">
    <property type="term" value="C:plasma membrane"/>
    <property type="evidence" value="ECO:0007669"/>
    <property type="project" value="UniProtKB-SubCell"/>
</dbReference>
<keyword evidence="5 6" id="KW-0472">Membrane</keyword>
<dbReference type="RefSeq" id="WP_006803393.1">
    <property type="nucleotide sequence ID" value="NZ_AP019823.1"/>
</dbReference>